<dbReference type="Pfam" id="PF09335">
    <property type="entry name" value="VTT_dom"/>
    <property type="match status" value="1"/>
</dbReference>
<evidence type="ECO:0000256" key="8">
    <source>
        <dbReference type="SAM" id="MobiDB-lite"/>
    </source>
</evidence>
<evidence type="ECO:0000256" key="6">
    <source>
        <dbReference type="ARBA" id="ARBA00023136"/>
    </source>
</evidence>
<reference evidence="10" key="2">
    <citation type="submission" date="2020-09" db="EMBL/GenBank/DDBJ databases">
        <authorList>
            <person name="Sun Q."/>
            <person name="Ohkuma M."/>
        </authorList>
    </citation>
    <scope>NUCLEOTIDE SEQUENCE</scope>
    <source>
        <strain evidence="10">JCM 3090</strain>
    </source>
</reference>
<evidence type="ECO:0000256" key="3">
    <source>
        <dbReference type="ARBA" id="ARBA00022475"/>
    </source>
</evidence>
<feature type="region of interest" description="Disordered" evidence="8">
    <location>
        <begin position="230"/>
        <end position="270"/>
    </location>
</feature>
<evidence type="ECO:0000256" key="1">
    <source>
        <dbReference type="ARBA" id="ARBA00004651"/>
    </source>
</evidence>
<accession>A0A8J3B5U3</accession>
<name>A0A8J3B5U3_9ACTN</name>
<keyword evidence="4 7" id="KW-0812">Transmembrane</keyword>
<organism evidence="10 11">
    <name type="scientific">Pilimelia anulata</name>
    <dbReference type="NCBI Taxonomy" id="53371"/>
    <lineage>
        <taxon>Bacteria</taxon>
        <taxon>Bacillati</taxon>
        <taxon>Actinomycetota</taxon>
        <taxon>Actinomycetes</taxon>
        <taxon>Micromonosporales</taxon>
        <taxon>Micromonosporaceae</taxon>
        <taxon>Pilimelia</taxon>
    </lineage>
</organism>
<feature type="compositionally biased region" description="Pro residues" evidence="8">
    <location>
        <begin position="254"/>
        <end position="270"/>
    </location>
</feature>
<dbReference type="GO" id="GO:0005886">
    <property type="term" value="C:plasma membrane"/>
    <property type="evidence" value="ECO:0007669"/>
    <property type="project" value="UniProtKB-SubCell"/>
</dbReference>
<evidence type="ECO:0000256" key="4">
    <source>
        <dbReference type="ARBA" id="ARBA00022692"/>
    </source>
</evidence>
<feature type="transmembrane region" description="Helical" evidence="7">
    <location>
        <begin position="74"/>
        <end position="98"/>
    </location>
</feature>
<evidence type="ECO:0000313" key="11">
    <source>
        <dbReference type="Proteomes" id="UP000649739"/>
    </source>
</evidence>
<dbReference type="PANTHER" id="PTHR12677:SF59">
    <property type="entry name" value="GOLGI APPARATUS MEMBRANE PROTEIN TVP38-RELATED"/>
    <property type="match status" value="1"/>
</dbReference>
<feature type="transmembrane region" description="Helical" evidence="7">
    <location>
        <begin position="158"/>
        <end position="182"/>
    </location>
</feature>
<dbReference type="EMBL" id="BMQB01000002">
    <property type="protein sequence ID" value="GGJ85482.1"/>
    <property type="molecule type" value="Genomic_DNA"/>
</dbReference>
<keyword evidence="5 7" id="KW-1133">Transmembrane helix</keyword>
<keyword evidence="3 7" id="KW-1003">Cell membrane</keyword>
<comment type="caution">
    <text evidence="10">The sequence shown here is derived from an EMBL/GenBank/DDBJ whole genome shotgun (WGS) entry which is preliminary data.</text>
</comment>
<keyword evidence="11" id="KW-1185">Reference proteome</keyword>
<comment type="similarity">
    <text evidence="2 7">Belongs to the TVP38/TMEM64 family.</text>
</comment>
<proteinExistence type="inferred from homology"/>
<evidence type="ECO:0000256" key="5">
    <source>
        <dbReference type="ARBA" id="ARBA00022989"/>
    </source>
</evidence>
<feature type="transmembrane region" description="Helical" evidence="7">
    <location>
        <begin position="188"/>
        <end position="206"/>
    </location>
</feature>
<protein>
    <recommendedName>
        <fullName evidence="7">TVP38/TMEM64 family membrane protein</fullName>
    </recommendedName>
</protein>
<dbReference type="InterPro" id="IPR032816">
    <property type="entry name" value="VTT_dom"/>
</dbReference>
<evidence type="ECO:0000259" key="9">
    <source>
        <dbReference type="Pfam" id="PF09335"/>
    </source>
</evidence>
<comment type="subcellular location">
    <subcellularLocation>
        <location evidence="1 7">Cell membrane</location>
        <topology evidence="1 7">Multi-pass membrane protein</topology>
    </subcellularLocation>
</comment>
<gene>
    <name evidence="10" type="ORF">GCM10010123_13960</name>
</gene>
<dbReference type="RefSeq" id="WP_189169192.1">
    <property type="nucleotide sequence ID" value="NZ_BMQB01000002.1"/>
</dbReference>
<feature type="compositionally biased region" description="Low complexity" evidence="8">
    <location>
        <begin position="240"/>
        <end position="253"/>
    </location>
</feature>
<feature type="domain" description="VTT" evidence="9">
    <location>
        <begin position="62"/>
        <end position="178"/>
    </location>
</feature>
<reference evidence="10" key="1">
    <citation type="journal article" date="2014" name="Int. J. Syst. Evol. Microbiol.">
        <title>Complete genome sequence of Corynebacterium casei LMG S-19264T (=DSM 44701T), isolated from a smear-ripened cheese.</title>
        <authorList>
            <consortium name="US DOE Joint Genome Institute (JGI-PGF)"/>
            <person name="Walter F."/>
            <person name="Albersmeier A."/>
            <person name="Kalinowski J."/>
            <person name="Ruckert C."/>
        </authorList>
    </citation>
    <scope>NUCLEOTIDE SEQUENCE</scope>
    <source>
        <strain evidence="10">JCM 3090</strain>
    </source>
</reference>
<feature type="transmembrane region" description="Helical" evidence="7">
    <location>
        <begin position="126"/>
        <end position="146"/>
    </location>
</feature>
<evidence type="ECO:0000256" key="7">
    <source>
        <dbReference type="RuleBase" id="RU366058"/>
    </source>
</evidence>
<feature type="transmembrane region" description="Helical" evidence="7">
    <location>
        <begin position="38"/>
        <end position="62"/>
    </location>
</feature>
<keyword evidence="6 7" id="KW-0472">Membrane</keyword>
<evidence type="ECO:0000256" key="2">
    <source>
        <dbReference type="ARBA" id="ARBA00008640"/>
    </source>
</evidence>
<dbReference type="PANTHER" id="PTHR12677">
    <property type="entry name" value="GOLGI APPARATUS MEMBRANE PROTEIN TVP38-RELATED"/>
    <property type="match status" value="1"/>
</dbReference>
<dbReference type="InterPro" id="IPR015414">
    <property type="entry name" value="TMEM64"/>
</dbReference>
<evidence type="ECO:0000313" key="10">
    <source>
        <dbReference type="EMBL" id="GGJ85482.1"/>
    </source>
</evidence>
<dbReference type="Proteomes" id="UP000649739">
    <property type="component" value="Unassembled WGS sequence"/>
</dbReference>
<sequence length="270" mass="27303">MPAHLRRRALRRLLPLLGAVAALAVVATQLPLHHIREAVAGLGAGAPVAAVALGAALISVLVPRTAISMACGALFGAFAGFWCAVAAAMIAAVGTYLLGRWAGSGLLAARLGGRLHRLDRWLARRGVLAVVVTRLLPLSPFGLVGYAYGTTTVRARHYLLGTLIGALPSSVSYATLGAAVVAPGALSPLAALPAVAGMAISTFAAWHWRRSARADRAAATLTRTPAAALTAPDAVPPAAGPATAAGRATATRPTPAPRRVPPAVPVPARA</sequence>
<dbReference type="AlphaFoldDB" id="A0A8J3B5U3"/>